<evidence type="ECO:0000313" key="2">
    <source>
        <dbReference type="EMBL" id="SDS08219.1"/>
    </source>
</evidence>
<dbReference type="GeneID" id="36300386"/>
<dbReference type="AlphaFoldDB" id="A0A1H1PC82"/>
<proteinExistence type="predicted"/>
<organism evidence="2 3">
    <name type="scientific">Microbacterium paraoxydans</name>
    <dbReference type="NCBI Taxonomy" id="199592"/>
    <lineage>
        <taxon>Bacteria</taxon>
        <taxon>Bacillati</taxon>
        <taxon>Actinomycetota</taxon>
        <taxon>Actinomycetes</taxon>
        <taxon>Micrococcales</taxon>
        <taxon>Microbacteriaceae</taxon>
        <taxon>Microbacterium</taxon>
    </lineage>
</organism>
<name>A0A1H1PC82_9MICO</name>
<evidence type="ECO:0000259" key="1">
    <source>
        <dbReference type="Pfam" id="PF12697"/>
    </source>
</evidence>
<dbReference type="SUPFAM" id="SSF53474">
    <property type="entry name" value="alpha/beta-Hydrolases"/>
    <property type="match status" value="1"/>
</dbReference>
<dbReference type="InterPro" id="IPR050228">
    <property type="entry name" value="Carboxylesterase_BioH"/>
</dbReference>
<evidence type="ECO:0000313" key="3">
    <source>
        <dbReference type="Proteomes" id="UP000182126"/>
    </source>
</evidence>
<dbReference type="Pfam" id="PF12697">
    <property type="entry name" value="Abhydrolase_6"/>
    <property type="match status" value="1"/>
</dbReference>
<dbReference type="PANTHER" id="PTHR43194:SF2">
    <property type="entry name" value="PEROXISOMAL MEMBRANE PROTEIN LPX1"/>
    <property type="match status" value="1"/>
</dbReference>
<sequence length="254" mass="26802">MLLNVIEAGEGDRVAVLLHGMMGSAESWHRVVPLLVERGFRVLALDLPGHGLSPRDPELTVETAADAVVETLAHTALLPGVGSAAGDRATAPPAVAVGHSFGATVLAAAAPRLDPALAVYVDAPLALQGGQDRASLISQYEHDRRARMSPAELRKLRPFYSVDDASVEARAAERFDPPTAASVSCGEDGHWTAAPGSIVVRAEPSAWVTDEDARRFEHGGVTVRSIPGAAHTVWYSHFEVFTAALPELFAPSLV</sequence>
<dbReference type="InterPro" id="IPR029058">
    <property type="entry name" value="AB_hydrolase_fold"/>
</dbReference>
<dbReference type="PANTHER" id="PTHR43194">
    <property type="entry name" value="HYDROLASE ALPHA/BETA FOLD FAMILY"/>
    <property type="match status" value="1"/>
</dbReference>
<dbReference type="Proteomes" id="UP000182126">
    <property type="component" value="Chromosome I"/>
</dbReference>
<dbReference type="eggNOG" id="COG2267">
    <property type="taxonomic scope" value="Bacteria"/>
</dbReference>
<dbReference type="Gene3D" id="3.40.50.1820">
    <property type="entry name" value="alpha/beta hydrolase"/>
    <property type="match status" value="1"/>
</dbReference>
<dbReference type="GO" id="GO:0016787">
    <property type="term" value="F:hydrolase activity"/>
    <property type="evidence" value="ECO:0007669"/>
    <property type="project" value="UniProtKB-KW"/>
</dbReference>
<protein>
    <submittedName>
        <fullName evidence="2">Alpha/beta hydrolase family protein</fullName>
    </submittedName>
</protein>
<accession>A0A1H1PC82</accession>
<reference evidence="2 3" key="1">
    <citation type="submission" date="2016-10" db="EMBL/GenBank/DDBJ databases">
        <authorList>
            <person name="de Groot N.N."/>
        </authorList>
    </citation>
    <scope>NUCLEOTIDE SEQUENCE [LARGE SCALE GENOMIC DNA]</scope>
    <source>
        <strain evidence="2 3">DSM 15019</strain>
    </source>
</reference>
<gene>
    <name evidence="2" type="ORF">SAMN04489809_1042</name>
</gene>
<dbReference type="EMBL" id="LT629770">
    <property type="protein sequence ID" value="SDS08219.1"/>
    <property type="molecule type" value="Genomic_DNA"/>
</dbReference>
<keyword evidence="2" id="KW-0378">Hydrolase</keyword>
<dbReference type="InterPro" id="IPR000073">
    <property type="entry name" value="AB_hydrolase_1"/>
</dbReference>
<feature type="domain" description="AB hydrolase-1" evidence="1">
    <location>
        <begin position="16"/>
        <end position="241"/>
    </location>
</feature>
<dbReference type="RefSeq" id="WP_060922923.1">
    <property type="nucleotide sequence ID" value="NZ_LT629770.1"/>
</dbReference>